<gene>
    <name evidence="1" type="ORF">A4U43_C07F15890</name>
</gene>
<proteinExistence type="predicted"/>
<organism evidence="1 2">
    <name type="scientific">Asparagus officinalis</name>
    <name type="common">Garden asparagus</name>
    <dbReference type="NCBI Taxonomy" id="4686"/>
    <lineage>
        <taxon>Eukaryota</taxon>
        <taxon>Viridiplantae</taxon>
        <taxon>Streptophyta</taxon>
        <taxon>Embryophyta</taxon>
        <taxon>Tracheophyta</taxon>
        <taxon>Spermatophyta</taxon>
        <taxon>Magnoliopsida</taxon>
        <taxon>Liliopsida</taxon>
        <taxon>Asparagales</taxon>
        <taxon>Asparagaceae</taxon>
        <taxon>Asparagoideae</taxon>
        <taxon>Asparagus</taxon>
    </lineage>
</organism>
<dbReference type="AlphaFoldDB" id="A0A5P1ECJ9"/>
<keyword evidence="2" id="KW-1185">Reference proteome</keyword>
<dbReference type="Gramene" id="ONK63503">
    <property type="protein sequence ID" value="ONK63503"/>
    <property type="gene ID" value="A4U43_C07F15890"/>
</dbReference>
<dbReference type="OrthoDB" id="1683831at2759"/>
<accession>A0A5P1ECJ9</accession>
<dbReference type="InterPro" id="IPR011989">
    <property type="entry name" value="ARM-like"/>
</dbReference>
<reference evidence="2" key="1">
    <citation type="journal article" date="2017" name="Nat. Commun.">
        <title>The asparagus genome sheds light on the origin and evolution of a young Y chromosome.</title>
        <authorList>
            <person name="Harkess A."/>
            <person name="Zhou J."/>
            <person name="Xu C."/>
            <person name="Bowers J.E."/>
            <person name="Van der Hulst R."/>
            <person name="Ayyampalayam S."/>
            <person name="Mercati F."/>
            <person name="Riccardi P."/>
            <person name="McKain M.R."/>
            <person name="Kakrana A."/>
            <person name="Tang H."/>
            <person name="Ray J."/>
            <person name="Groenendijk J."/>
            <person name="Arikit S."/>
            <person name="Mathioni S.M."/>
            <person name="Nakano M."/>
            <person name="Shan H."/>
            <person name="Telgmann-Rauber A."/>
            <person name="Kanno A."/>
            <person name="Yue Z."/>
            <person name="Chen H."/>
            <person name="Li W."/>
            <person name="Chen Y."/>
            <person name="Xu X."/>
            <person name="Zhang Y."/>
            <person name="Luo S."/>
            <person name="Chen H."/>
            <person name="Gao J."/>
            <person name="Mao Z."/>
            <person name="Pires J.C."/>
            <person name="Luo M."/>
            <person name="Kudrna D."/>
            <person name="Wing R.A."/>
            <person name="Meyers B.C."/>
            <person name="Yi K."/>
            <person name="Kong H."/>
            <person name="Lavrijsen P."/>
            <person name="Sunseri F."/>
            <person name="Falavigna A."/>
            <person name="Ye Y."/>
            <person name="Leebens-Mack J.H."/>
            <person name="Chen G."/>
        </authorList>
    </citation>
    <scope>NUCLEOTIDE SEQUENCE [LARGE SCALE GENOMIC DNA]</scope>
    <source>
        <strain evidence="2">cv. DH0086</strain>
    </source>
</reference>
<dbReference type="Proteomes" id="UP000243459">
    <property type="component" value="Chromosome 7"/>
</dbReference>
<protein>
    <recommendedName>
        <fullName evidence="3">U-box domain-containing protein</fullName>
    </recommendedName>
</protein>
<dbReference type="PANTHER" id="PTHR45958">
    <property type="entry name" value="RING-TYPE E3 UBIQUITIN TRANSFERASE"/>
    <property type="match status" value="1"/>
</dbReference>
<dbReference type="Gene3D" id="1.25.10.10">
    <property type="entry name" value="Leucine-rich Repeat Variant"/>
    <property type="match status" value="3"/>
</dbReference>
<dbReference type="EMBL" id="CM007387">
    <property type="protein sequence ID" value="ONK63503.1"/>
    <property type="molecule type" value="Genomic_DNA"/>
</dbReference>
<sequence length="811" mass="89582">MPESLPYLLSGIISSIDETLSVSSSSSFSETLNLALPPFASFIERMKPIIQELHQNADPDIVSIKRAVESLHSQLRRTQVLIKNCNGPPISAKSMENCVHDLGRCLGLLLMAWIDAPCEIREGMGMLQKEMMATRFEEEMEIAEDDGVVRDIEDLMVRVKRGGEEVDTMMAYLELGVLIRKGLVDEEENGRVISVLLNRLGCGKNGERLKIILLLRSLACQNDENKEKMAGIETLSTIVRSLTRDIEESREAVGLLRDLSVTQKVRQRIGRVQGCIVMLVTLFNGDDCRASHDAGMILMALSSNTQNVLLMAEAGYFIPLVQYLKEGSHMNKIIMATAISRMELTDQMRSILGELGCIEPLVKMFTSGKLEAKMSSLGAILNLSSLIQNVRFLIDAGIVPPLLQLLFSVTSVLLTLREPASAILASLAKSELILIHKDAAHQILSLLNLSSPIIQLHLLNALNSIASHSKSKRVRAKMNENGAIQLLFPFLIESSPELRTVALNLLFNLSEDFTEELTDFLGENHLNILVDIIRTTVSENEKAAALAILSNLLINEKKATEILIKANLIPLLVSLIETNSTIAPTTTRTWLIESIAGVLIRFTVPWDKKLQKISASHGVIPCLVKLLSDGSAIAKSRAASSLAQLSQNSLSLCKNKSSRWFCVINSSESFCELHNGHCIIKNTFCIVKAGAVSPLIRILEGKEREADEAVLNALSTLMQDEIWENGSKLIENSSGVQTIIRILDIGSLKAQEKAVWMLERIFRSDSYREKHGARAQLLLIDLAQKGDPSLKPMIAKILAHLDLLQMQSSYF</sequence>
<evidence type="ECO:0000313" key="1">
    <source>
        <dbReference type="EMBL" id="ONK63503.1"/>
    </source>
</evidence>
<name>A0A5P1ECJ9_ASPOF</name>
<evidence type="ECO:0008006" key="3">
    <source>
        <dbReference type="Google" id="ProtNLM"/>
    </source>
</evidence>
<dbReference type="SUPFAM" id="SSF48371">
    <property type="entry name" value="ARM repeat"/>
    <property type="match status" value="2"/>
</dbReference>
<dbReference type="InterPro" id="IPR052608">
    <property type="entry name" value="U-box_domain_protein"/>
</dbReference>
<dbReference type="SMART" id="SM00185">
    <property type="entry name" value="ARM"/>
    <property type="match status" value="7"/>
</dbReference>
<dbReference type="InterPro" id="IPR016024">
    <property type="entry name" value="ARM-type_fold"/>
</dbReference>
<evidence type="ECO:0000313" key="2">
    <source>
        <dbReference type="Proteomes" id="UP000243459"/>
    </source>
</evidence>
<dbReference type="PANTHER" id="PTHR45958:SF12">
    <property type="entry name" value="OS01G0948500 PROTEIN"/>
    <property type="match status" value="1"/>
</dbReference>
<dbReference type="InterPro" id="IPR000225">
    <property type="entry name" value="Armadillo"/>
</dbReference>
<dbReference type="OMA" id="EQFRETH"/>